<dbReference type="EMBL" id="CP042806">
    <property type="protein sequence ID" value="QEE30432.1"/>
    <property type="molecule type" value="Genomic_DNA"/>
</dbReference>
<protein>
    <submittedName>
        <fullName evidence="4">Response regulator</fullName>
    </submittedName>
</protein>
<evidence type="ECO:0000313" key="5">
    <source>
        <dbReference type="Proteomes" id="UP000321820"/>
    </source>
</evidence>
<dbReference type="AlphaFoldDB" id="A0A5B9EEG2"/>
<dbReference type="InterPro" id="IPR001789">
    <property type="entry name" value="Sig_transdc_resp-reg_receiver"/>
</dbReference>
<dbReference type="Proteomes" id="UP000321820">
    <property type="component" value="Chromosome"/>
</dbReference>
<evidence type="ECO:0000259" key="3">
    <source>
        <dbReference type="PROSITE" id="PS50110"/>
    </source>
</evidence>
<dbReference type="CDD" id="cd00156">
    <property type="entry name" value="REC"/>
    <property type="match status" value="1"/>
</dbReference>
<dbReference type="Gene3D" id="3.40.50.2300">
    <property type="match status" value="1"/>
</dbReference>
<dbReference type="PROSITE" id="PS50110">
    <property type="entry name" value="RESPONSE_REGULATORY"/>
    <property type="match status" value="1"/>
</dbReference>
<proteinExistence type="predicted"/>
<gene>
    <name evidence="4" type="ORF">FTW19_22070</name>
</gene>
<feature type="modified residue" description="4-aspartylphosphate" evidence="2">
    <location>
        <position position="65"/>
    </location>
</feature>
<reference evidence="4 5" key="1">
    <citation type="submission" date="2019-08" db="EMBL/GenBank/DDBJ databases">
        <title>Complete genome sequence of Terriglobus albidus strain ORNL.</title>
        <authorList>
            <person name="Podar M."/>
        </authorList>
    </citation>
    <scope>NUCLEOTIDE SEQUENCE [LARGE SCALE GENOMIC DNA]</scope>
    <source>
        <strain evidence="4 5">ORNL</strain>
    </source>
</reference>
<keyword evidence="1 2" id="KW-0597">Phosphoprotein</keyword>
<dbReference type="SMART" id="SM00448">
    <property type="entry name" value="REC"/>
    <property type="match status" value="1"/>
</dbReference>
<dbReference type="SUPFAM" id="SSF52172">
    <property type="entry name" value="CheY-like"/>
    <property type="match status" value="1"/>
</dbReference>
<dbReference type="InterPro" id="IPR011006">
    <property type="entry name" value="CheY-like_superfamily"/>
</dbReference>
<dbReference type="Pfam" id="PF00072">
    <property type="entry name" value="Response_reg"/>
    <property type="match status" value="1"/>
</dbReference>
<accession>A0A5B9EEG2</accession>
<dbReference type="PANTHER" id="PTHR44591:SF3">
    <property type="entry name" value="RESPONSE REGULATORY DOMAIN-CONTAINING PROTEIN"/>
    <property type="match status" value="1"/>
</dbReference>
<evidence type="ECO:0000256" key="1">
    <source>
        <dbReference type="ARBA" id="ARBA00022553"/>
    </source>
</evidence>
<dbReference type="InterPro" id="IPR050595">
    <property type="entry name" value="Bact_response_regulator"/>
</dbReference>
<dbReference type="PANTHER" id="PTHR44591">
    <property type="entry name" value="STRESS RESPONSE REGULATOR PROTEIN 1"/>
    <property type="match status" value="1"/>
</dbReference>
<dbReference type="OrthoDB" id="122578at2"/>
<evidence type="ECO:0000313" key="4">
    <source>
        <dbReference type="EMBL" id="QEE30432.1"/>
    </source>
</evidence>
<keyword evidence="5" id="KW-1185">Reference proteome</keyword>
<dbReference type="GO" id="GO:0000160">
    <property type="term" value="P:phosphorelay signal transduction system"/>
    <property type="evidence" value="ECO:0007669"/>
    <property type="project" value="InterPro"/>
</dbReference>
<name>A0A5B9EEG2_9BACT</name>
<sequence>MRGLVRGNAMSSARASLLIVDDDSLLRVSLSQIFSGMDYEVRSAEDGLSALCEIDRKIPAIILSDLYMPRLSGFDFLAEVRSRFPSIMLIAMSASFFASDGVVADAFYEKGPVSGHCSRSCMT</sequence>
<organism evidence="4 5">
    <name type="scientific">Terriglobus albidus</name>
    <dbReference type="NCBI Taxonomy" id="1592106"/>
    <lineage>
        <taxon>Bacteria</taxon>
        <taxon>Pseudomonadati</taxon>
        <taxon>Acidobacteriota</taxon>
        <taxon>Terriglobia</taxon>
        <taxon>Terriglobales</taxon>
        <taxon>Acidobacteriaceae</taxon>
        <taxon>Terriglobus</taxon>
    </lineage>
</organism>
<evidence type="ECO:0000256" key="2">
    <source>
        <dbReference type="PROSITE-ProRule" id="PRU00169"/>
    </source>
</evidence>
<dbReference type="KEGG" id="talb:FTW19_22070"/>
<feature type="domain" description="Response regulatory" evidence="3">
    <location>
        <begin position="16"/>
        <end position="123"/>
    </location>
</feature>